<dbReference type="SUPFAM" id="SSF47384">
    <property type="entry name" value="Homodimeric domain of signal transducing histidine kinase"/>
    <property type="match status" value="1"/>
</dbReference>
<dbReference type="Pfam" id="PF02518">
    <property type="entry name" value="HATPase_c"/>
    <property type="match status" value="1"/>
</dbReference>
<dbReference type="SMART" id="SM00388">
    <property type="entry name" value="HisKA"/>
    <property type="match status" value="1"/>
</dbReference>
<reference evidence="10 11" key="1">
    <citation type="submission" date="2015-11" db="EMBL/GenBank/DDBJ databases">
        <title>Whole-Genome Sequence of Candidatus Oderbacter manganicum from the National Park Lower Oder Valley, Germany.</title>
        <authorList>
            <person name="Braun B."/>
            <person name="Liere K."/>
            <person name="Szewzyk U."/>
        </authorList>
    </citation>
    <scope>NUCLEOTIDE SEQUENCE [LARGE SCALE GENOMIC DNA]</scope>
    <source>
        <strain evidence="10 11">OTSz_A_272</strain>
    </source>
</reference>
<comment type="catalytic activity">
    <reaction evidence="1">
        <text>ATP + protein L-histidine = ADP + protein N-phospho-L-histidine.</text>
        <dbReference type="EC" id="2.7.13.3"/>
    </reaction>
</comment>
<dbReference type="KEGG" id="cbot:ATE48_07100"/>
<dbReference type="InterPro" id="IPR004358">
    <property type="entry name" value="Sig_transdc_His_kin-like_C"/>
</dbReference>
<proteinExistence type="predicted"/>
<dbReference type="Gene3D" id="1.10.287.130">
    <property type="match status" value="1"/>
</dbReference>
<dbReference type="Pfam" id="PF00512">
    <property type="entry name" value="HisKA"/>
    <property type="match status" value="1"/>
</dbReference>
<dbReference type="OrthoDB" id="9801651at2"/>
<feature type="transmembrane region" description="Helical" evidence="8">
    <location>
        <begin position="32"/>
        <end position="50"/>
    </location>
</feature>
<evidence type="ECO:0000256" key="1">
    <source>
        <dbReference type="ARBA" id="ARBA00000085"/>
    </source>
</evidence>
<dbReference type="InterPro" id="IPR003661">
    <property type="entry name" value="HisK_dim/P_dom"/>
</dbReference>
<dbReference type="InterPro" id="IPR036890">
    <property type="entry name" value="HATPase_C_sf"/>
</dbReference>
<dbReference type="PANTHER" id="PTHR43711:SF26">
    <property type="entry name" value="SENSOR HISTIDINE KINASE RCSC"/>
    <property type="match status" value="1"/>
</dbReference>
<dbReference type="GO" id="GO:0000155">
    <property type="term" value="F:phosphorelay sensor kinase activity"/>
    <property type="evidence" value="ECO:0007669"/>
    <property type="project" value="InterPro"/>
</dbReference>
<evidence type="ECO:0000256" key="8">
    <source>
        <dbReference type="SAM" id="Phobius"/>
    </source>
</evidence>
<dbReference type="PRINTS" id="PR00344">
    <property type="entry name" value="BCTRLSENSOR"/>
</dbReference>
<protein>
    <recommendedName>
        <fullName evidence="2">histidine kinase</fullName>
        <ecNumber evidence="2">2.7.13.3</ecNumber>
    </recommendedName>
</protein>
<dbReference type="SMART" id="SM00387">
    <property type="entry name" value="HATPase_c"/>
    <property type="match status" value="1"/>
</dbReference>
<evidence type="ECO:0000256" key="5">
    <source>
        <dbReference type="ARBA" id="ARBA00022777"/>
    </source>
</evidence>
<accession>A0A1B1AGL9</accession>
<keyword evidence="6" id="KW-0902">Two-component regulatory system</keyword>
<keyword evidence="8" id="KW-0812">Transmembrane</keyword>
<dbReference type="EC" id="2.7.13.3" evidence="2"/>
<evidence type="ECO:0000259" key="9">
    <source>
        <dbReference type="PROSITE" id="PS50109"/>
    </source>
</evidence>
<dbReference type="Proteomes" id="UP000092498">
    <property type="component" value="Chromosome"/>
</dbReference>
<dbReference type="AlphaFoldDB" id="A0A1B1AGL9"/>
<keyword evidence="3" id="KW-0597">Phosphoprotein</keyword>
<name>A0A1B1AGL9_9PROT</name>
<feature type="transmembrane region" description="Helical" evidence="8">
    <location>
        <begin position="112"/>
        <end position="131"/>
    </location>
</feature>
<dbReference type="CDD" id="cd00082">
    <property type="entry name" value="HisKA"/>
    <property type="match status" value="1"/>
</dbReference>
<dbReference type="RefSeq" id="WP_066769446.1">
    <property type="nucleotide sequence ID" value="NZ_CP013244.1"/>
</dbReference>
<sequence>MLIAAPPHDQNAANASQPDPLMRAAQNDKNRAWLRWLVTLVVSGFLFAYLPFWIGALWLFATLLAETVSATARARLAKGDCGVARVYVGAIFAVSTLWIAHALMLWAQNDDLARIAALMDLFTVALYGAVGGHKDQRILLALTAPPLLALASLLIGFAWSQAPAPLALIASIATLGACLTIAANGLAMHRSDQLLLSANVEVAKERDALETRVLERTQDLQKAHAALQAASRAKSEFLRVMSHELRTPLNGILGYAELLAEDIEAGEAKQDDALKIAASGRRLLRLINDVLDLASLEAGQISTGRENTDLSALLAAAQHSASEIAAQNQNQITINIAPEALFVATDAKRLLQIVRHVLDNACKFTNGGQIKISADIKTSAEGPKLIIAIEDTGVGMAKEDLQRIFEPFEQASQGMARSHEGAGLGLAITQRLTTLLGGTLDVTSTLGQGAKVVLELPAD</sequence>
<dbReference type="SUPFAM" id="SSF55874">
    <property type="entry name" value="ATPase domain of HSP90 chaperone/DNA topoisomerase II/histidine kinase"/>
    <property type="match status" value="1"/>
</dbReference>
<feature type="transmembrane region" description="Helical" evidence="8">
    <location>
        <begin position="138"/>
        <end position="160"/>
    </location>
</feature>
<feature type="domain" description="Histidine kinase" evidence="9">
    <location>
        <begin position="240"/>
        <end position="459"/>
    </location>
</feature>
<dbReference type="InterPro" id="IPR036097">
    <property type="entry name" value="HisK_dim/P_sf"/>
</dbReference>
<keyword evidence="8" id="KW-0472">Membrane</keyword>
<evidence type="ECO:0000313" key="10">
    <source>
        <dbReference type="EMBL" id="ANP45700.1"/>
    </source>
</evidence>
<dbReference type="InterPro" id="IPR050736">
    <property type="entry name" value="Sensor_HK_Regulatory"/>
</dbReference>
<feature type="transmembrane region" description="Helical" evidence="8">
    <location>
        <begin position="166"/>
        <end position="187"/>
    </location>
</feature>
<dbReference type="STRING" id="1759059.ATE48_07100"/>
<dbReference type="InterPro" id="IPR005467">
    <property type="entry name" value="His_kinase_dom"/>
</dbReference>
<evidence type="ECO:0000256" key="6">
    <source>
        <dbReference type="ARBA" id="ARBA00023012"/>
    </source>
</evidence>
<evidence type="ECO:0000313" key="11">
    <source>
        <dbReference type="Proteomes" id="UP000092498"/>
    </source>
</evidence>
<dbReference type="PANTHER" id="PTHR43711">
    <property type="entry name" value="TWO-COMPONENT HISTIDINE KINASE"/>
    <property type="match status" value="1"/>
</dbReference>
<keyword evidence="5" id="KW-0418">Kinase</keyword>
<dbReference type="InParanoid" id="A0A1B1AGL9"/>
<dbReference type="EMBL" id="CP013244">
    <property type="protein sequence ID" value="ANP45700.1"/>
    <property type="molecule type" value="Genomic_DNA"/>
</dbReference>
<keyword evidence="8" id="KW-1133">Transmembrane helix</keyword>
<evidence type="ECO:0000256" key="4">
    <source>
        <dbReference type="ARBA" id="ARBA00022679"/>
    </source>
</evidence>
<organism evidence="10 11">
    <name type="scientific">Candidatus Viadribacter manganicus</name>
    <dbReference type="NCBI Taxonomy" id="1759059"/>
    <lineage>
        <taxon>Bacteria</taxon>
        <taxon>Pseudomonadati</taxon>
        <taxon>Pseudomonadota</taxon>
        <taxon>Alphaproteobacteria</taxon>
        <taxon>Hyphomonadales</taxon>
        <taxon>Hyphomonadaceae</taxon>
        <taxon>Candidatus Viadribacter</taxon>
    </lineage>
</organism>
<dbReference type="FunCoup" id="A0A1B1AGL9">
    <property type="interactions" value="161"/>
</dbReference>
<evidence type="ECO:0000256" key="7">
    <source>
        <dbReference type="SAM" id="MobiDB-lite"/>
    </source>
</evidence>
<keyword evidence="4" id="KW-0808">Transferase</keyword>
<feature type="transmembrane region" description="Helical" evidence="8">
    <location>
        <begin position="86"/>
        <end position="106"/>
    </location>
</feature>
<evidence type="ECO:0000256" key="3">
    <source>
        <dbReference type="ARBA" id="ARBA00022553"/>
    </source>
</evidence>
<dbReference type="Gene3D" id="3.30.565.10">
    <property type="entry name" value="Histidine kinase-like ATPase, C-terminal domain"/>
    <property type="match status" value="1"/>
</dbReference>
<feature type="region of interest" description="Disordered" evidence="7">
    <location>
        <begin position="1"/>
        <end position="20"/>
    </location>
</feature>
<evidence type="ECO:0000256" key="2">
    <source>
        <dbReference type="ARBA" id="ARBA00012438"/>
    </source>
</evidence>
<dbReference type="PROSITE" id="PS50109">
    <property type="entry name" value="HIS_KIN"/>
    <property type="match status" value="1"/>
</dbReference>
<dbReference type="InterPro" id="IPR003594">
    <property type="entry name" value="HATPase_dom"/>
</dbReference>
<keyword evidence="11" id="KW-1185">Reference proteome</keyword>
<gene>
    <name evidence="10" type="ORF">ATE48_07100</name>
</gene>